<dbReference type="Proteomes" id="UP001175227">
    <property type="component" value="Unassembled WGS sequence"/>
</dbReference>
<evidence type="ECO:0000313" key="1">
    <source>
        <dbReference type="EMBL" id="KAK0490230.1"/>
    </source>
</evidence>
<accession>A0AA39URX2</accession>
<name>A0AA39URX2_9AGAR</name>
<dbReference type="EMBL" id="JAUEPR010000001">
    <property type="protein sequence ID" value="KAK0490230.1"/>
    <property type="molecule type" value="Genomic_DNA"/>
</dbReference>
<keyword evidence="2" id="KW-1185">Reference proteome</keyword>
<protein>
    <submittedName>
        <fullName evidence="1">Uncharacterized protein</fullName>
    </submittedName>
</protein>
<proteinExistence type="predicted"/>
<dbReference type="AlphaFoldDB" id="A0AA39URX2"/>
<reference evidence="1" key="1">
    <citation type="submission" date="2023-06" db="EMBL/GenBank/DDBJ databases">
        <authorList>
            <consortium name="Lawrence Berkeley National Laboratory"/>
            <person name="Ahrendt S."/>
            <person name="Sahu N."/>
            <person name="Indic B."/>
            <person name="Wong-Bajracharya J."/>
            <person name="Merenyi Z."/>
            <person name="Ke H.-M."/>
            <person name="Monk M."/>
            <person name="Kocsube S."/>
            <person name="Drula E."/>
            <person name="Lipzen A."/>
            <person name="Balint B."/>
            <person name="Henrissat B."/>
            <person name="Andreopoulos B."/>
            <person name="Martin F.M."/>
            <person name="Harder C.B."/>
            <person name="Rigling D."/>
            <person name="Ford K.L."/>
            <person name="Foster G.D."/>
            <person name="Pangilinan J."/>
            <person name="Papanicolaou A."/>
            <person name="Barry K."/>
            <person name="LaButti K."/>
            <person name="Viragh M."/>
            <person name="Koriabine M."/>
            <person name="Yan M."/>
            <person name="Riley R."/>
            <person name="Champramary S."/>
            <person name="Plett K.L."/>
            <person name="Tsai I.J."/>
            <person name="Slot J."/>
            <person name="Sipos G."/>
            <person name="Plett J."/>
            <person name="Nagy L.G."/>
            <person name="Grigoriev I.V."/>
        </authorList>
    </citation>
    <scope>NUCLEOTIDE SEQUENCE</scope>
    <source>
        <strain evidence="1">ICMP 16352</strain>
    </source>
</reference>
<comment type="caution">
    <text evidence="1">The sequence shown here is derived from an EMBL/GenBank/DDBJ whole genome shotgun (WGS) entry which is preliminary data.</text>
</comment>
<organism evidence="1 2">
    <name type="scientific">Armillaria novae-zelandiae</name>
    <dbReference type="NCBI Taxonomy" id="153914"/>
    <lineage>
        <taxon>Eukaryota</taxon>
        <taxon>Fungi</taxon>
        <taxon>Dikarya</taxon>
        <taxon>Basidiomycota</taxon>
        <taxon>Agaricomycotina</taxon>
        <taxon>Agaricomycetes</taxon>
        <taxon>Agaricomycetidae</taxon>
        <taxon>Agaricales</taxon>
        <taxon>Marasmiineae</taxon>
        <taxon>Physalacriaceae</taxon>
        <taxon>Armillaria</taxon>
    </lineage>
</organism>
<evidence type="ECO:0000313" key="2">
    <source>
        <dbReference type="Proteomes" id="UP001175227"/>
    </source>
</evidence>
<gene>
    <name evidence="1" type="ORF">IW261DRAFT_1555383</name>
</gene>
<sequence length="192" mass="21930">MILKVTRVDNYENAEEVAAIRRANRTEVVICSRAGFPFMQRKRRWWRAVRRAFERLSITSLVSDTGSLGDRLTDGANRAYEGVWAPNGEDFHWYIFQYLSAGKINVVGAGKTPGDGGFVAHVLTILPPAELKDKIFRIEDERLSWEDTETRVDAAITRAEKVPTLHRFAKDDRRFREDALWSCRKVRGSGEG</sequence>